<dbReference type="InterPro" id="IPR036397">
    <property type="entry name" value="RNaseH_sf"/>
</dbReference>
<sequence length="439" mass="49439">MSGLKERLERLRAAAQASEAAEAATESAMPASVAEEPDSSRLHPAFRALGIEEIENESGSFLLRRIAYPLPYNHGRYGLEELQRSATWLGCVAARQNQDRPVAGVDVSRLLFLDTETTGLGVGAGNVPFMVGFGYYDGQTFIVEQTLIRHPGEERAMLHYLLSHLKDKDHLVTYNGRTFDWPVLVNRYIMNGWRSNGAEPGHLDFLHPSRALWRKTLASCRLAVVEEARLGYIRGEDVPGSMAPALYVQYLNDGNPEHLHGVYAHNEKDVLTLAALAVHFAQLLEDRPESEALDDEDGEELYCTASWLEKHGQSAHAERLFDRLANRPDAGDRAWCLPLAARFKKLCQHERAVSLWQAIVASTEYALLPRPDALIELAMHYEHRAKDLLTALNYAQRALGMLQRRARMNRASASLSDEREKLQRRVERLQAKIAREAQR</sequence>
<dbReference type="PANTHER" id="PTHR38462:SF1">
    <property type="entry name" value="YPRB RIBONUCLEASE H-LIKE DOMAIN-CONTAINING PROTEIN"/>
    <property type="match status" value="1"/>
</dbReference>
<dbReference type="InterPro" id="IPR038720">
    <property type="entry name" value="YprB_RNase_H-like_dom"/>
</dbReference>
<organism evidence="4 5">
    <name type="scientific">Cohnella yongneupensis</name>
    <dbReference type="NCBI Taxonomy" id="425006"/>
    <lineage>
        <taxon>Bacteria</taxon>
        <taxon>Bacillati</taxon>
        <taxon>Bacillota</taxon>
        <taxon>Bacilli</taxon>
        <taxon>Bacillales</taxon>
        <taxon>Paenibacillaceae</taxon>
        <taxon>Cohnella</taxon>
    </lineage>
</organism>
<feature type="region of interest" description="Disordered" evidence="2">
    <location>
        <begin position="15"/>
        <end position="37"/>
    </location>
</feature>
<dbReference type="Pfam" id="PF13482">
    <property type="entry name" value="RNase_H_2"/>
    <property type="match status" value="1"/>
</dbReference>
<dbReference type="EMBL" id="JBHSNC010000056">
    <property type="protein sequence ID" value="MFC5531893.1"/>
    <property type="molecule type" value="Genomic_DNA"/>
</dbReference>
<dbReference type="RefSeq" id="WP_378113852.1">
    <property type="nucleotide sequence ID" value="NZ_JBHSNC010000056.1"/>
</dbReference>
<reference evidence="5" key="1">
    <citation type="journal article" date="2019" name="Int. J. Syst. Evol. Microbiol.">
        <title>The Global Catalogue of Microorganisms (GCM) 10K type strain sequencing project: providing services to taxonomists for standard genome sequencing and annotation.</title>
        <authorList>
            <consortium name="The Broad Institute Genomics Platform"/>
            <consortium name="The Broad Institute Genome Sequencing Center for Infectious Disease"/>
            <person name="Wu L."/>
            <person name="Ma J."/>
        </authorList>
    </citation>
    <scope>NUCLEOTIDE SEQUENCE [LARGE SCALE GENOMIC DNA]</scope>
    <source>
        <strain evidence="5">CGMCC 1.18578</strain>
    </source>
</reference>
<feature type="coiled-coil region" evidence="1">
    <location>
        <begin position="405"/>
        <end position="439"/>
    </location>
</feature>
<name>A0ABW0R588_9BACL</name>
<evidence type="ECO:0000256" key="1">
    <source>
        <dbReference type="SAM" id="Coils"/>
    </source>
</evidence>
<protein>
    <submittedName>
        <fullName evidence="4">Ribonuclease H-like domain-containing protein</fullName>
    </submittedName>
</protein>
<proteinExistence type="predicted"/>
<evidence type="ECO:0000313" key="5">
    <source>
        <dbReference type="Proteomes" id="UP001596108"/>
    </source>
</evidence>
<accession>A0ABW0R588</accession>
<evidence type="ECO:0000259" key="3">
    <source>
        <dbReference type="Pfam" id="PF13482"/>
    </source>
</evidence>
<keyword evidence="1" id="KW-0175">Coiled coil</keyword>
<feature type="domain" description="YprB ribonuclease H-like" evidence="3">
    <location>
        <begin position="111"/>
        <end position="279"/>
    </location>
</feature>
<dbReference type="PANTHER" id="PTHR38462">
    <property type="entry name" value="EXONUCLEASE-LIKE PROTEIN"/>
    <property type="match status" value="1"/>
</dbReference>
<dbReference type="InterPro" id="IPR012337">
    <property type="entry name" value="RNaseH-like_sf"/>
</dbReference>
<keyword evidence="5" id="KW-1185">Reference proteome</keyword>
<evidence type="ECO:0000313" key="4">
    <source>
        <dbReference type="EMBL" id="MFC5531893.1"/>
    </source>
</evidence>
<dbReference type="SUPFAM" id="SSF53098">
    <property type="entry name" value="Ribonuclease H-like"/>
    <property type="match status" value="1"/>
</dbReference>
<dbReference type="Proteomes" id="UP001596108">
    <property type="component" value="Unassembled WGS sequence"/>
</dbReference>
<evidence type="ECO:0000256" key="2">
    <source>
        <dbReference type="SAM" id="MobiDB-lite"/>
    </source>
</evidence>
<dbReference type="Gene3D" id="3.30.420.10">
    <property type="entry name" value="Ribonuclease H-like superfamily/Ribonuclease H"/>
    <property type="match status" value="1"/>
</dbReference>
<comment type="caution">
    <text evidence="4">The sequence shown here is derived from an EMBL/GenBank/DDBJ whole genome shotgun (WGS) entry which is preliminary data.</text>
</comment>
<feature type="compositionally biased region" description="Low complexity" evidence="2">
    <location>
        <begin position="15"/>
        <end position="32"/>
    </location>
</feature>
<gene>
    <name evidence="4" type="ORF">ACFPQ4_20960</name>
</gene>